<feature type="non-terminal residue" evidence="2">
    <location>
        <position position="1"/>
    </location>
</feature>
<dbReference type="EMBL" id="CAJVPL010005935">
    <property type="protein sequence ID" value="CAG8661601.1"/>
    <property type="molecule type" value="Genomic_DNA"/>
</dbReference>
<gene>
    <name evidence="2" type="ORF">AGERDE_LOCUS11843</name>
</gene>
<sequence>PTNISPTELIQQHADNQSIMSSPSLDSSNGVKESIDITIFATKLGETLVPGLKAATLVIDSIFASRKT</sequence>
<proteinExistence type="predicted"/>
<organism evidence="2 3">
    <name type="scientific">Ambispora gerdemannii</name>
    <dbReference type="NCBI Taxonomy" id="144530"/>
    <lineage>
        <taxon>Eukaryota</taxon>
        <taxon>Fungi</taxon>
        <taxon>Fungi incertae sedis</taxon>
        <taxon>Mucoromycota</taxon>
        <taxon>Glomeromycotina</taxon>
        <taxon>Glomeromycetes</taxon>
        <taxon>Archaeosporales</taxon>
        <taxon>Ambisporaceae</taxon>
        <taxon>Ambispora</taxon>
    </lineage>
</organism>
<dbReference type="Proteomes" id="UP000789831">
    <property type="component" value="Unassembled WGS sequence"/>
</dbReference>
<comment type="caution">
    <text evidence="2">The sequence shown here is derived from an EMBL/GenBank/DDBJ whole genome shotgun (WGS) entry which is preliminary data.</text>
</comment>
<keyword evidence="3" id="KW-1185">Reference proteome</keyword>
<dbReference type="AlphaFoldDB" id="A0A9N9E618"/>
<protein>
    <submittedName>
        <fullName evidence="2">5080_t:CDS:1</fullName>
    </submittedName>
</protein>
<evidence type="ECO:0000256" key="1">
    <source>
        <dbReference type="SAM" id="MobiDB-lite"/>
    </source>
</evidence>
<name>A0A9N9E618_9GLOM</name>
<reference evidence="2" key="1">
    <citation type="submission" date="2021-06" db="EMBL/GenBank/DDBJ databases">
        <authorList>
            <person name="Kallberg Y."/>
            <person name="Tangrot J."/>
            <person name="Rosling A."/>
        </authorList>
    </citation>
    <scope>NUCLEOTIDE SEQUENCE</scope>
    <source>
        <strain evidence="2">MT106</strain>
    </source>
</reference>
<feature type="region of interest" description="Disordered" evidence="1">
    <location>
        <begin position="1"/>
        <end position="30"/>
    </location>
</feature>
<evidence type="ECO:0000313" key="2">
    <source>
        <dbReference type="EMBL" id="CAG8661601.1"/>
    </source>
</evidence>
<accession>A0A9N9E618</accession>
<evidence type="ECO:0000313" key="3">
    <source>
        <dbReference type="Proteomes" id="UP000789831"/>
    </source>
</evidence>